<proteinExistence type="predicted"/>
<dbReference type="AlphaFoldDB" id="A0A1V9XUD2"/>
<comment type="caution">
    <text evidence="1">The sequence shown here is derived from an EMBL/GenBank/DDBJ whole genome shotgun (WGS) entry which is preliminary data.</text>
</comment>
<organism evidence="1 2">
    <name type="scientific">Tropilaelaps mercedesae</name>
    <dbReference type="NCBI Taxonomy" id="418985"/>
    <lineage>
        <taxon>Eukaryota</taxon>
        <taxon>Metazoa</taxon>
        <taxon>Ecdysozoa</taxon>
        <taxon>Arthropoda</taxon>
        <taxon>Chelicerata</taxon>
        <taxon>Arachnida</taxon>
        <taxon>Acari</taxon>
        <taxon>Parasitiformes</taxon>
        <taxon>Mesostigmata</taxon>
        <taxon>Gamasina</taxon>
        <taxon>Dermanyssoidea</taxon>
        <taxon>Laelapidae</taxon>
        <taxon>Tropilaelaps</taxon>
    </lineage>
</organism>
<evidence type="ECO:0000313" key="1">
    <source>
        <dbReference type="EMBL" id="OQR77116.1"/>
    </source>
</evidence>
<dbReference type="EMBL" id="MNPL01003918">
    <property type="protein sequence ID" value="OQR77116.1"/>
    <property type="molecule type" value="Genomic_DNA"/>
</dbReference>
<name>A0A1V9XUD2_9ACAR</name>
<gene>
    <name evidence="1" type="ORF">BIW11_02958</name>
</gene>
<reference evidence="1 2" key="1">
    <citation type="journal article" date="2017" name="Gigascience">
        <title>Draft genome of the honey bee ectoparasitic mite, Tropilaelaps mercedesae, is shaped by the parasitic life history.</title>
        <authorList>
            <person name="Dong X."/>
            <person name="Armstrong S.D."/>
            <person name="Xia D."/>
            <person name="Makepeace B.L."/>
            <person name="Darby A.C."/>
            <person name="Kadowaki T."/>
        </authorList>
    </citation>
    <scope>NUCLEOTIDE SEQUENCE [LARGE SCALE GENOMIC DNA]</scope>
    <source>
        <strain evidence="1">Wuxi-XJTLU</strain>
    </source>
</reference>
<keyword evidence="2" id="KW-1185">Reference proteome</keyword>
<dbReference type="InParanoid" id="A0A1V9XUD2"/>
<evidence type="ECO:0000313" key="2">
    <source>
        <dbReference type="Proteomes" id="UP000192247"/>
    </source>
</evidence>
<sequence>MREPLICGISMVSTSDYVNKRALFTYNSGDQMGAMCLAAVAVKFDWQALMDLLSRFEVSIRSISASPATSKRPPIL</sequence>
<dbReference type="Proteomes" id="UP000192247">
    <property type="component" value="Unassembled WGS sequence"/>
</dbReference>
<protein>
    <submittedName>
        <fullName evidence="1">Uncharacterized protein</fullName>
    </submittedName>
</protein>
<accession>A0A1V9XUD2</accession>